<dbReference type="KEGG" id="maer:DAI18_02110"/>
<dbReference type="RefSeq" id="WP_107888647.1">
    <property type="nucleotide sequence ID" value="NZ_CP028519.1"/>
</dbReference>
<evidence type="ECO:0000256" key="1">
    <source>
        <dbReference type="SAM" id="Phobius"/>
    </source>
</evidence>
<evidence type="ECO:0000313" key="3">
    <source>
        <dbReference type="Proteomes" id="UP000244173"/>
    </source>
</evidence>
<feature type="transmembrane region" description="Helical" evidence="1">
    <location>
        <begin position="29"/>
        <end position="55"/>
    </location>
</feature>
<proteinExistence type="predicted"/>
<accession>A0A2S0P6G8</accession>
<keyword evidence="1" id="KW-0812">Transmembrane</keyword>
<dbReference type="AlphaFoldDB" id="A0A2S0P6G8"/>
<protein>
    <submittedName>
        <fullName evidence="2">Uncharacterized protein</fullName>
    </submittedName>
</protein>
<keyword evidence="1" id="KW-0472">Membrane</keyword>
<name>A0A2S0P6G8_9NEIS</name>
<organism evidence="2 3">
    <name type="scientific">Microvirgula aerodenitrificans</name>
    <dbReference type="NCBI Taxonomy" id="57480"/>
    <lineage>
        <taxon>Bacteria</taxon>
        <taxon>Pseudomonadati</taxon>
        <taxon>Pseudomonadota</taxon>
        <taxon>Betaproteobacteria</taxon>
        <taxon>Neisseriales</taxon>
        <taxon>Aquaspirillaceae</taxon>
        <taxon>Microvirgula</taxon>
    </lineage>
</organism>
<dbReference type="EMBL" id="CP028519">
    <property type="protein sequence ID" value="AVY92969.1"/>
    <property type="molecule type" value="Genomic_DNA"/>
</dbReference>
<keyword evidence="1" id="KW-1133">Transmembrane helix</keyword>
<gene>
    <name evidence="2" type="ORF">DAI18_02110</name>
</gene>
<reference evidence="2 3" key="1">
    <citation type="submission" date="2018-04" db="EMBL/GenBank/DDBJ databases">
        <title>Denitrifier Microvirgula.</title>
        <authorList>
            <person name="Anderson E."/>
            <person name="Jang J."/>
            <person name="Ishii S."/>
        </authorList>
    </citation>
    <scope>NUCLEOTIDE SEQUENCE [LARGE SCALE GENOMIC DNA]</scope>
    <source>
        <strain evidence="2 3">BE2.4</strain>
    </source>
</reference>
<evidence type="ECO:0000313" key="2">
    <source>
        <dbReference type="EMBL" id="AVY92969.1"/>
    </source>
</evidence>
<sequence length="64" mass="6739">MWLLLAPYPVAAALFAVLTVWGPPYAGLLVLFVGVATAVGHLAGMLLALLGGWLWRRAGPPDAR</sequence>
<keyword evidence="3" id="KW-1185">Reference proteome</keyword>
<dbReference type="Proteomes" id="UP000244173">
    <property type="component" value="Chromosome"/>
</dbReference>